<feature type="DNA-binding region" description="H-T-H motif" evidence="5">
    <location>
        <begin position="32"/>
        <end position="51"/>
    </location>
</feature>
<dbReference type="InterPro" id="IPR050109">
    <property type="entry name" value="HTH-type_TetR-like_transc_reg"/>
</dbReference>
<dbReference type="PANTHER" id="PTHR30055">
    <property type="entry name" value="HTH-TYPE TRANSCRIPTIONAL REGULATOR RUTR"/>
    <property type="match status" value="1"/>
</dbReference>
<dbReference type="PROSITE" id="PS50977">
    <property type="entry name" value="HTH_TETR_2"/>
    <property type="match status" value="1"/>
</dbReference>
<dbReference type="PRINTS" id="PR00455">
    <property type="entry name" value="HTHTETR"/>
</dbReference>
<dbReference type="RefSeq" id="WP_262993679.1">
    <property type="nucleotide sequence ID" value="NZ_JAOTJC010000007.1"/>
</dbReference>
<dbReference type="Proteomes" id="UP001209257">
    <property type="component" value="Unassembled WGS sequence"/>
</dbReference>
<dbReference type="Gene3D" id="1.10.357.10">
    <property type="entry name" value="Tetracycline Repressor, domain 2"/>
    <property type="match status" value="1"/>
</dbReference>
<proteinExistence type="predicted"/>
<keyword evidence="3 5" id="KW-0238">DNA-binding</keyword>
<keyword evidence="4" id="KW-0804">Transcription</keyword>
<evidence type="ECO:0000313" key="7">
    <source>
        <dbReference type="EMBL" id="MCU7554753.1"/>
    </source>
</evidence>
<dbReference type="InterPro" id="IPR036271">
    <property type="entry name" value="Tet_transcr_reg_TetR-rel_C_sf"/>
</dbReference>
<keyword evidence="1" id="KW-0678">Repressor</keyword>
<evidence type="ECO:0000313" key="8">
    <source>
        <dbReference type="Proteomes" id="UP001209257"/>
    </source>
</evidence>
<dbReference type="SUPFAM" id="SSF48498">
    <property type="entry name" value="Tetracyclin repressor-like, C-terminal domain"/>
    <property type="match status" value="1"/>
</dbReference>
<reference evidence="8" key="1">
    <citation type="submission" date="2023-07" db="EMBL/GenBank/DDBJ databases">
        <title>Study on multiphase classification of strain Alteromonas salexigens isolated from the Yellow Sea.</title>
        <authorList>
            <person name="Sun L."/>
        </authorList>
    </citation>
    <scope>NUCLEOTIDE SEQUENCE [LARGE SCALE GENOMIC DNA]</scope>
    <source>
        <strain evidence="8">ASW11-19</strain>
    </source>
</reference>
<dbReference type="InterPro" id="IPR009057">
    <property type="entry name" value="Homeodomain-like_sf"/>
</dbReference>
<dbReference type="InterPro" id="IPR001647">
    <property type="entry name" value="HTH_TetR"/>
</dbReference>
<dbReference type="InterPro" id="IPR013572">
    <property type="entry name" value="Tscrpt_reg_MAATS_C"/>
</dbReference>
<keyword evidence="2" id="KW-0805">Transcription regulation</keyword>
<feature type="domain" description="HTH tetR-type" evidence="6">
    <location>
        <begin position="9"/>
        <end position="69"/>
    </location>
</feature>
<dbReference type="InterPro" id="IPR023772">
    <property type="entry name" value="DNA-bd_HTH_TetR-type_CS"/>
</dbReference>
<name>A0ABT2VPD2_9ALTE</name>
<evidence type="ECO:0000256" key="5">
    <source>
        <dbReference type="PROSITE-ProRule" id="PRU00335"/>
    </source>
</evidence>
<sequence length="208" mass="23353">MRRTKAEAEQTRQAILDAAVEVFSERGVAKSTLENIAQAADVTRGAVYWHFKNKQEIFDALHDRLHTPFIQKILEGLEGQHPDPVAQLQIICTQVLVDLFNEPDSQRVLTLFLLKCDYSGDLAASKTAFNEKKRRTSEVFTAYFEKALAAGKLPADANPAILTRALNCYFRGIVVEFLDEPEGFDLAREAPMLMDMFFRPLRTASAAS</sequence>
<evidence type="ECO:0000259" key="6">
    <source>
        <dbReference type="PROSITE" id="PS50977"/>
    </source>
</evidence>
<comment type="caution">
    <text evidence="7">The sequence shown here is derived from an EMBL/GenBank/DDBJ whole genome shotgun (WGS) entry which is preliminary data.</text>
</comment>
<evidence type="ECO:0000256" key="2">
    <source>
        <dbReference type="ARBA" id="ARBA00023015"/>
    </source>
</evidence>
<dbReference type="EMBL" id="JAOTJC010000007">
    <property type="protein sequence ID" value="MCU7554753.1"/>
    <property type="molecule type" value="Genomic_DNA"/>
</dbReference>
<dbReference type="SUPFAM" id="SSF46689">
    <property type="entry name" value="Homeodomain-like"/>
    <property type="match status" value="1"/>
</dbReference>
<protein>
    <submittedName>
        <fullName evidence="7">TetR family transcriptional regulator</fullName>
    </submittedName>
</protein>
<organism evidence="7 8">
    <name type="scientific">Alteromonas salexigens</name>
    <dbReference type="NCBI Taxonomy" id="2982530"/>
    <lineage>
        <taxon>Bacteria</taxon>
        <taxon>Pseudomonadati</taxon>
        <taxon>Pseudomonadota</taxon>
        <taxon>Gammaproteobacteria</taxon>
        <taxon>Alteromonadales</taxon>
        <taxon>Alteromonadaceae</taxon>
        <taxon>Alteromonas/Salinimonas group</taxon>
        <taxon>Alteromonas</taxon>
    </lineage>
</organism>
<accession>A0ABT2VPD2</accession>
<keyword evidence="8" id="KW-1185">Reference proteome</keyword>
<dbReference type="Pfam" id="PF00440">
    <property type="entry name" value="TetR_N"/>
    <property type="match status" value="1"/>
</dbReference>
<evidence type="ECO:0000256" key="1">
    <source>
        <dbReference type="ARBA" id="ARBA00022491"/>
    </source>
</evidence>
<dbReference type="PANTHER" id="PTHR30055:SF240">
    <property type="entry name" value="HTH-TYPE TRANSCRIPTIONAL REGULATOR ACRR"/>
    <property type="match status" value="1"/>
</dbReference>
<dbReference type="Pfam" id="PF08361">
    <property type="entry name" value="TetR_C_2"/>
    <property type="match status" value="1"/>
</dbReference>
<gene>
    <name evidence="7" type="ORF">OCL06_09090</name>
</gene>
<dbReference type="PROSITE" id="PS01081">
    <property type="entry name" value="HTH_TETR_1"/>
    <property type="match status" value="1"/>
</dbReference>
<evidence type="ECO:0000256" key="4">
    <source>
        <dbReference type="ARBA" id="ARBA00023163"/>
    </source>
</evidence>
<evidence type="ECO:0000256" key="3">
    <source>
        <dbReference type="ARBA" id="ARBA00023125"/>
    </source>
</evidence>